<proteinExistence type="predicted"/>
<gene>
    <name evidence="1" type="ORF">C2134_00700</name>
</gene>
<reference evidence="1 2" key="1">
    <citation type="submission" date="2018-01" db="EMBL/GenBank/DDBJ databases">
        <title>Genomic Sequence of Chromobacterium MWU13-2610 from wild cranberry bogs within the Cape Cod National Seashore.</title>
        <authorList>
            <person name="O'Hara-Hanley K."/>
            <person name="Soby S."/>
            <person name="Harrison A."/>
        </authorList>
    </citation>
    <scope>NUCLEOTIDE SEQUENCE [LARGE SCALE GENOMIC DNA]</scope>
    <source>
        <strain evidence="1 2">MWU13-2610</strain>
    </source>
</reference>
<comment type="caution">
    <text evidence="1">The sequence shown here is derived from an EMBL/GenBank/DDBJ whole genome shotgun (WGS) entry which is preliminary data.</text>
</comment>
<evidence type="ECO:0000313" key="2">
    <source>
        <dbReference type="Proteomes" id="UP000236416"/>
    </source>
</evidence>
<accession>A0A2K4MU25</accession>
<evidence type="ECO:0000313" key="1">
    <source>
        <dbReference type="EMBL" id="POB00621.1"/>
    </source>
</evidence>
<dbReference type="Proteomes" id="UP000236416">
    <property type="component" value="Unassembled WGS sequence"/>
</dbReference>
<name>A0A2K4MU25_9NEIS</name>
<organism evidence="1 2">
    <name type="scientific">Chromobacterium sinusclupearum</name>
    <dbReference type="NCBI Taxonomy" id="2077146"/>
    <lineage>
        <taxon>Bacteria</taxon>
        <taxon>Pseudomonadati</taxon>
        <taxon>Pseudomonadota</taxon>
        <taxon>Betaproteobacteria</taxon>
        <taxon>Neisseriales</taxon>
        <taxon>Chromobacteriaceae</taxon>
        <taxon>Chromobacterium</taxon>
    </lineage>
</organism>
<dbReference type="EMBL" id="PPTF01000002">
    <property type="protein sequence ID" value="POB00621.1"/>
    <property type="molecule type" value="Genomic_DNA"/>
</dbReference>
<sequence>MNISQAGGAERSVAPYKSIADAQAVKAETGNGLSHGVKQVGNAPAVQYSVFAMRRHSLPH</sequence>
<protein>
    <submittedName>
        <fullName evidence="1">Uncharacterized protein</fullName>
    </submittedName>
</protein>
<keyword evidence="2" id="KW-1185">Reference proteome</keyword>
<dbReference type="AlphaFoldDB" id="A0A2K4MU25"/>